<dbReference type="GO" id="GO:0006310">
    <property type="term" value="P:DNA recombination"/>
    <property type="evidence" value="ECO:0007669"/>
    <property type="project" value="UniProtKB-KW"/>
</dbReference>
<feature type="domain" description="Integrase catalytic" evidence="3">
    <location>
        <begin position="204"/>
        <end position="367"/>
    </location>
</feature>
<dbReference type="Proteomes" id="UP000198825">
    <property type="component" value="Chromosome I"/>
</dbReference>
<keyword evidence="5" id="KW-1185">Reference proteome</keyword>
<organism evidence="4 5">
    <name type="scientific">Microlunatus sagamiharensis</name>
    <dbReference type="NCBI Taxonomy" id="546874"/>
    <lineage>
        <taxon>Bacteria</taxon>
        <taxon>Bacillati</taxon>
        <taxon>Actinomycetota</taxon>
        <taxon>Actinomycetes</taxon>
        <taxon>Propionibacteriales</taxon>
        <taxon>Propionibacteriaceae</taxon>
        <taxon>Microlunatus</taxon>
    </lineage>
</organism>
<dbReference type="PROSITE" id="PS50994">
    <property type="entry name" value="INTEGRASE"/>
    <property type="match status" value="1"/>
</dbReference>
<evidence type="ECO:0000313" key="4">
    <source>
        <dbReference type="EMBL" id="SDV00696.1"/>
    </source>
</evidence>
<dbReference type="SUPFAM" id="SSF46689">
    <property type="entry name" value="Homeodomain-like"/>
    <property type="match status" value="1"/>
</dbReference>
<keyword evidence="1" id="KW-0233">DNA recombination</keyword>
<sequence>MRSGLTNTAACKILGVSRRAGSRIRHRSRYQTVAQTPARWWSGRYLSLPERLKIADLLGFGWSLRKIAAELGRSPSTIKRELDRHRDDQGRYLPHSADHSAQVQRRRPRAHKLAANARLRRLVQRKLNRYWSPDEISGWLRRTYPDDTRMRVSPETIYRALLVPGGATLHERYCQRLRTGRRLRKSRWLSTTGGGAPVQNMTMINQRPAAVDRRECVGDWEGDLIIGVGSASAMVTLRERVTQFGLIVNLPSDHTAASVNQAVAEAFSGLPPQVKHTLTWDQGVEMARHQDLAKMIGMPIYFAQRSSPWQRGANENYNRLVRQYFPKGTDLSVHPAAAVKAVEDDLNHRPRKNLGYRTPASVLRAAARSTSIAAQRASEV</sequence>
<dbReference type="InterPro" id="IPR025246">
    <property type="entry name" value="IS30-like_HTH"/>
</dbReference>
<dbReference type="InterPro" id="IPR051917">
    <property type="entry name" value="Transposase-Integrase"/>
</dbReference>
<dbReference type="InterPro" id="IPR053392">
    <property type="entry name" value="Transposase_IS30-like"/>
</dbReference>
<dbReference type="InterPro" id="IPR001584">
    <property type="entry name" value="Integrase_cat-core"/>
</dbReference>
<feature type="region of interest" description="Disordered" evidence="2">
    <location>
        <begin position="91"/>
        <end position="110"/>
    </location>
</feature>
<dbReference type="SUPFAM" id="SSF53098">
    <property type="entry name" value="Ribonuclease H-like"/>
    <property type="match status" value="1"/>
</dbReference>
<dbReference type="InterPro" id="IPR009057">
    <property type="entry name" value="Homeodomain-like_sf"/>
</dbReference>
<dbReference type="Gene3D" id="1.10.10.60">
    <property type="entry name" value="Homeodomain-like"/>
    <property type="match status" value="1"/>
</dbReference>
<dbReference type="PANTHER" id="PTHR10948">
    <property type="entry name" value="TRANSPOSASE"/>
    <property type="match status" value="1"/>
</dbReference>
<dbReference type="GO" id="GO:0004803">
    <property type="term" value="F:transposase activity"/>
    <property type="evidence" value="ECO:0007669"/>
    <property type="project" value="TreeGrafter"/>
</dbReference>
<evidence type="ECO:0000313" key="5">
    <source>
        <dbReference type="Proteomes" id="UP000198825"/>
    </source>
</evidence>
<dbReference type="AlphaFoldDB" id="A0A1H2N7D7"/>
<proteinExistence type="predicted"/>
<evidence type="ECO:0000256" key="1">
    <source>
        <dbReference type="ARBA" id="ARBA00023172"/>
    </source>
</evidence>
<evidence type="ECO:0000256" key="2">
    <source>
        <dbReference type="SAM" id="MobiDB-lite"/>
    </source>
</evidence>
<evidence type="ECO:0000259" key="3">
    <source>
        <dbReference type="PROSITE" id="PS50994"/>
    </source>
</evidence>
<dbReference type="GO" id="GO:0032196">
    <property type="term" value="P:transposition"/>
    <property type="evidence" value="ECO:0007669"/>
    <property type="project" value="TreeGrafter"/>
</dbReference>
<dbReference type="EMBL" id="LT629799">
    <property type="protein sequence ID" value="SDV00696.1"/>
    <property type="molecule type" value="Genomic_DNA"/>
</dbReference>
<dbReference type="InterPro" id="IPR036397">
    <property type="entry name" value="RNaseH_sf"/>
</dbReference>
<dbReference type="NCBIfam" id="NF033563">
    <property type="entry name" value="transpos_IS30"/>
    <property type="match status" value="1"/>
</dbReference>
<reference evidence="5" key="1">
    <citation type="submission" date="2016-10" db="EMBL/GenBank/DDBJ databases">
        <authorList>
            <person name="Varghese N."/>
            <person name="Submissions S."/>
        </authorList>
    </citation>
    <scope>NUCLEOTIDE SEQUENCE [LARGE SCALE GENOMIC DNA]</scope>
    <source>
        <strain evidence="5">DSM 21743</strain>
    </source>
</reference>
<dbReference type="GO" id="GO:0005829">
    <property type="term" value="C:cytosol"/>
    <property type="evidence" value="ECO:0007669"/>
    <property type="project" value="TreeGrafter"/>
</dbReference>
<dbReference type="GO" id="GO:0003676">
    <property type="term" value="F:nucleic acid binding"/>
    <property type="evidence" value="ECO:0007669"/>
    <property type="project" value="InterPro"/>
</dbReference>
<dbReference type="InterPro" id="IPR012337">
    <property type="entry name" value="RNaseH-like_sf"/>
</dbReference>
<gene>
    <name evidence="4" type="ORF">SAMN04488544_3358</name>
</gene>
<dbReference type="Pfam" id="PF13936">
    <property type="entry name" value="HTH_38"/>
    <property type="match status" value="1"/>
</dbReference>
<name>A0A1H2N7D7_9ACTN</name>
<dbReference type="Gene3D" id="3.30.420.10">
    <property type="entry name" value="Ribonuclease H-like superfamily/Ribonuclease H"/>
    <property type="match status" value="1"/>
</dbReference>
<dbReference type="GO" id="GO:0015074">
    <property type="term" value="P:DNA integration"/>
    <property type="evidence" value="ECO:0007669"/>
    <property type="project" value="InterPro"/>
</dbReference>
<protein>
    <submittedName>
        <fullName evidence="4">Transposase and inactivated derivatives, IS30 family</fullName>
    </submittedName>
</protein>
<dbReference type="PANTHER" id="PTHR10948:SF23">
    <property type="entry name" value="TRANSPOSASE INSI FOR INSERTION SEQUENCE ELEMENT IS30A-RELATED"/>
    <property type="match status" value="1"/>
</dbReference>
<accession>A0A1H2N7D7</accession>